<dbReference type="EMBL" id="JAGTJS010000009">
    <property type="protein sequence ID" value="KAH7258738.1"/>
    <property type="molecule type" value="Genomic_DNA"/>
</dbReference>
<name>A0A9P9HJD8_FUSSL</name>
<dbReference type="AlphaFoldDB" id="A0A9P9HJD8"/>
<accession>A0A9P9HJD8</accession>
<protein>
    <submittedName>
        <fullName evidence="1">Uncharacterized protein</fullName>
    </submittedName>
</protein>
<reference evidence="1" key="1">
    <citation type="journal article" date="2021" name="Nat. Commun.">
        <title>Genetic determinants of endophytism in the Arabidopsis root mycobiome.</title>
        <authorList>
            <person name="Mesny F."/>
            <person name="Miyauchi S."/>
            <person name="Thiergart T."/>
            <person name="Pickel B."/>
            <person name="Atanasova L."/>
            <person name="Karlsson M."/>
            <person name="Huettel B."/>
            <person name="Barry K.W."/>
            <person name="Haridas S."/>
            <person name="Chen C."/>
            <person name="Bauer D."/>
            <person name="Andreopoulos W."/>
            <person name="Pangilinan J."/>
            <person name="LaButti K."/>
            <person name="Riley R."/>
            <person name="Lipzen A."/>
            <person name="Clum A."/>
            <person name="Drula E."/>
            <person name="Henrissat B."/>
            <person name="Kohler A."/>
            <person name="Grigoriev I.V."/>
            <person name="Martin F.M."/>
            <person name="Hacquard S."/>
        </authorList>
    </citation>
    <scope>NUCLEOTIDE SEQUENCE</scope>
    <source>
        <strain evidence="1">FSSC 5 MPI-SDFR-AT-0091</strain>
    </source>
</reference>
<dbReference type="OrthoDB" id="5104837at2759"/>
<feature type="non-terminal residue" evidence="1">
    <location>
        <position position="136"/>
    </location>
</feature>
<sequence length="136" mass="15559">MNCANCGSDKRNMVACLKVPDGYLAGCILCNNLDHDTDECVVFTNMLFKDQVKLVVYQRGSLPALKIKESWSECLRKWNRHNKALVVRLPGRFPWTGSFTVDLASRNHGHDCEELQKEYDQHKDTGRLPRDPTYGD</sequence>
<organism evidence="1 2">
    <name type="scientific">Fusarium solani</name>
    <name type="common">Filamentous fungus</name>
    <dbReference type="NCBI Taxonomy" id="169388"/>
    <lineage>
        <taxon>Eukaryota</taxon>
        <taxon>Fungi</taxon>
        <taxon>Dikarya</taxon>
        <taxon>Ascomycota</taxon>
        <taxon>Pezizomycotina</taxon>
        <taxon>Sordariomycetes</taxon>
        <taxon>Hypocreomycetidae</taxon>
        <taxon>Hypocreales</taxon>
        <taxon>Nectriaceae</taxon>
        <taxon>Fusarium</taxon>
        <taxon>Fusarium solani species complex</taxon>
    </lineage>
</organism>
<keyword evidence="2" id="KW-1185">Reference proteome</keyword>
<gene>
    <name evidence="1" type="ORF">B0J15DRAFT_369618</name>
</gene>
<evidence type="ECO:0000313" key="2">
    <source>
        <dbReference type="Proteomes" id="UP000736672"/>
    </source>
</evidence>
<dbReference type="Proteomes" id="UP000736672">
    <property type="component" value="Unassembled WGS sequence"/>
</dbReference>
<evidence type="ECO:0000313" key="1">
    <source>
        <dbReference type="EMBL" id="KAH7258738.1"/>
    </source>
</evidence>
<comment type="caution">
    <text evidence="1">The sequence shown here is derived from an EMBL/GenBank/DDBJ whole genome shotgun (WGS) entry which is preliminary data.</text>
</comment>
<proteinExistence type="predicted"/>